<reference evidence="1 2" key="1">
    <citation type="journal article" date="2020" name="G3 (Bethesda)">
        <title>Draft Genome of the Common Snapping Turtle, Chelydra serpentina, a Model for Phenotypic Plasticity in Reptiles.</title>
        <authorList>
            <person name="Das D."/>
            <person name="Singh S.K."/>
            <person name="Bierstedt J."/>
            <person name="Erickson A."/>
            <person name="Galli G.L.J."/>
            <person name="Crossley D.A. 2nd"/>
            <person name="Rhen T."/>
        </authorList>
    </citation>
    <scope>NUCLEOTIDE SEQUENCE [LARGE SCALE GENOMIC DNA]</scope>
    <source>
        <strain evidence="1">KW</strain>
    </source>
</reference>
<dbReference type="AlphaFoldDB" id="A0A8T1T3E8"/>
<proteinExistence type="predicted"/>
<accession>A0A8T1T3E8</accession>
<sequence>MQQLELVFGFLYDSHSLQKKIAKQIKEFCIKLELAFTYENSK</sequence>
<dbReference type="EMBL" id="JAHGAV010000043">
    <property type="protein sequence ID" value="KAG6935588.1"/>
    <property type="molecule type" value="Genomic_DNA"/>
</dbReference>
<feature type="non-terminal residue" evidence="1">
    <location>
        <position position="42"/>
    </location>
</feature>
<evidence type="ECO:0000313" key="2">
    <source>
        <dbReference type="Proteomes" id="UP000765507"/>
    </source>
</evidence>
<evidence type="ECO:0000313" key="1">
    <source>
        <dbReference type="EMBL" id="KAG6935588.1"/>
    </source>
</evidence>
<keyword evidence="2" id="KW-1185">Reference proteome</keyword>
<comment type="caution">
    <text evidence="1">The sequence shown here is derived from an EMBL/GenBank/DDBJ whole genome shotgun (WGS) entry which is preliminary data.</text>
</comment>
<dbReference type="Proteomes" id="UP000765507">
    <property type="component" value="Unassembled WGS sequence"/>
</dbReference>
<organism evidence="1 2">
    <name type="scientific">Chelydra serpentina</name>
    <name type="common">Snapping turtle</name>
    <name type="synonym">Testudo serpentina</name>
    <dbReference type="NCBI Taxonomy" id="8475"/>
    <lineage>
        <taxon>Eukaryota</taxon>
        <taxon>Metazoa</taxon>
        <taxon>Chordata</taxon>
        <taxon>Craniata</taxon>
        <taxon>Vertebrata</taxon>
        <taxon>Euteleostomi</taxon>
        <taxon>Archelosauria</taxon>
        <taxon>Testudinata</taxon>
        <taxon>Testudines</taxon>
        <taxon>Cryptodira</taxon>
        <taxon>Durocryptodira</taxon>
        <taxon>Americhelydia</taxon>
        <taxon>Chelydroidea</taxon>
        <taxon>Chelydridae</taxon>
        <taxon>Chelydra</taxon>
    </lineage>
</organism>
<gene>
    <name evidence="1" type="ORF">G0U57_014796</name>
</gene>
<name>A0A8T1T3E8_CHESE</name>
<protein>
    <submittedName>
        <fullName evidence="1">Uncharacterized protein</fullName>
    </submittedName>
</protein>